<evidence type="ECO:0000256" key="2">
    <source>
        <dbReference type="ARBA" id="ARBA00023002"/>
    </source>
</evidence>
<dbReference type="GO" id="GO:0010181">
    <property type="term" value="F:FMN binding"/>
    <property type="evidence" value="ECO:0007669"/>
    <property type="project" value="InterPro"/>
</dbReference>
<dbReference type="InterPro" id="IPR051799">
    <property type="entry name" value="NADH_flavin_oxidoreductase"/>
</dbReference>
<dbReference type="GO" id="GO:0016491">
    <property type="term" value="F:oxidoreductase activity"/>
    <property type="evidence" value="ECO:0007669"/>
    <property type="project" value="UniProtKB-KW"/>
</dbReference>
<dbReference type="EMBL" id="JAALFE010000009">
    <property type="protein sequence ID" value="NGQ91398.1"/>
    <property type="molecule type" value="Genomic_DNA"/>
</dbReference>
<organism evidence="4 5">
    <name type="scientific">Paragemmobacter kunshanensis</name>
    <dbReference type="NCBI Taxonomy" id="2583234"/>
    <lineage>
        <taxon>Bacteria</taxon>
        <taxon>Pseudomonadati</taxon>
        <taxon>Pseudomonadota</taxon>
        <taxon>Alphaproteobacteria</taxon>
        <taxon>Rhodobacterales</taxon>
        <taxon>Paracoccaceae</taxon>
        <taxon>Paragemmobacter</taxon>
    </lineage>
</organism>
<dbReference type="InterPro" id="IPR001155">
    <property type="entry name" value="OxRdtase_FMN_N"/>
</dbReference>
<evidence type="ECO:0000313" key="5">
    <source>
        <dbReference type="Proteomes" id="UP000474758"/>
    </source>
</evidence>
<comment type="caution">
    <text evidence="4">The sequence shown here is derived from an EMBL/GenBank/DDBJ whole genome shotgun (WGS) entry which is preliminary data.</text>
</comment>
<dbReference type="SUPFAM" id="SSF51395">
    <property type="entry name" value="FMN-linked oxidoreductases"/>
    <property type="match status" value="1"/>
</dbReference>
<dbReference type="PANTHER" id="PTHR43656:SF2">
    <property type="entry name" value="BINDING OXIDOREDUCTASE, PUTATIVE (AFU_ORTHOLOGUE AFUA_2G08260)-RELATED"/>
    <property type="match status" value="1"/>
</dbReference>
<evidence type="ECO:0000259" key="3">
    <source>
        <dbReference type="Pfam" id="PF00724"/>
    </source>
</evidence>
<dbReference type="Pfam" id="PF00724">
    <property type="entry name" value="Oxidored_FMN"/>
    <property type="match status" value="1"/>
</dbReference>
<dbReference type="Proteomes" id="UP000474758">
    <property type="component" value="Unassembled WGS sequence"/>
</dbReference>
<dbReference type="Gene3D" id="3.20.20.70">
    <property type="entry name" value="Aldolase class I"/>
    <property type="match status" value="1"/>
</dbReference>
<feature type="domain" description="NADH:flavin oxidoreductase/NADH oxidase N-terminal" evidence="3">
    <location>
        <begin position="8"/>
        <end position="358"/>
    </location>
</feature>
<keyword evidence="2" id="KW-0560">Oxidoreductase</keyword>
<sequence length="393" mass="41980">MSEAYPTLFSPVTLGPMTLRNRIAMAPLTRQMAHADGTPTDEMAAYYARRARGGLGLIITEGTYEQEAFQSRAYLSQPGIANAAHVAGWRPVCEAVHAHGAKIVIQLMHGGRVSDPRVLGGAPPVSASATQSGGWTLYTDNDYEKGIRNIQGAWPKVTFGQARALTVEEIHAVADGFAAGAKRAVEAGADGVEVHGANGYLLWQFITPKTNLRTDEFGGSPENNVRFARLVGERIRAAIGPDKAIILRLSQDGVDDFTGAWPGGTAYAKAVGKALAGSDYDALHWASFNYLDNRFADDPTPMPTVIRRASGLPVITNGGIADGAQAEAALTSGAGDMVAIGRPIFAHPDWPYIVRSGVPYPWLDFDRKYVVQPPLDFGLAYPTGLVDPGWPLP</sequence>
<gene>
    <name evidence="4" type="ORF">G5V65_10860</name>
</gene>
<evidence type="ECO:0000256" key="1">
    <source>
        <dbReference type="ARBA" id="ARBA00022630"/>
    </source>
</evidence>
<protein>
    <submittedName>
        <fullName evidence="4">NADH:flavin oxidoreductase</fullName>
    </submittedName>
</protein>
<dbReference type="PANTHER" id="PTHR43656">
    <property type="entry name" value="BINDING OXIDOREDUCTASE, PUTATIVE (AFU_ORTHOLOGUE AFUA_2G08260)-RELATED"/>
    <property type="match status" value="1"/>
</dbReference>
<name>A0A6M1TT32_9RHOB</name>
<dbReference type="InterPro" id="IPR013785">
    <property type="entry name" value="Aldolase_TIM"/>
</dbReference>
<accession>A0A6M1TT32</accession>
<dbReference type="AlphaFoldDB" id="A0A6M1TT32"/>
<proteinExistence type="predicted"/>
<evidence type="ECO:0000313" key="4">
    <source>
        <dbReference type="EMBL" id="NGQ91398.1"/>
    </source>
</evidence>
<dbReference type="CDD" id="cd02803">
    <property type="entry name" value="OYE_like_FMN_family"/>
    <property type="match status" value="1"/>
</dbReference>
<dbReference type="RefSeq" id="WP_165049888.1">
    <property type="nucleotide sequence ID" value="NZ_JAALFE010000009.1"/>
</dbReference>
<keyword evidence="5" id="KW-1185">Reference proteome</keyword>
<keyword evidence="1" id="KW-0285">Flavoprotein</keyword>
<reference evidence="4 5" key="1">
    <citation type="submission" date="2020-02" db="EMBL/GenBank/DDBJ databases">
        <title>Rhodobacter translucens sp. nov., a novel bacterium isolated from activated sludge.</title>
        <authorList>
            <person name="Liu J."/>
        </authorList>
    </citation>
    <scope>NUCLEOTIDE SEQUENCE [LARGE SCALE GENOMIC DNA]</scope>
    <source>
        <strain evidence="4 5">HX-7-19</strain>
    </source>
</reference>